<gene>
    <name evidence="1" type="ORF">N5W20_03665</name>
</gene>
<organism evidence="1 2">
    <name type="scientific">Candidatus Kirkpatrickella diaphorinae</name>
    <dbReference type="NCBI Taxonomy" id="2984322"/>
    <lineage>
        <taxon>Bacteria</taxon>
        <taxon>Pseudomonadati</taxon>
        <taxon>Pseudomonadota</taxon>
        <taxon>Alphaproteobacteria</taxon>
        <taxon>Acetobacterales</taxon>
        <taxon>Acetobacteraceae</taxon>
        <taxon>Candidatus Kirkpatrickella</taxon>
    </lineage>
</organism>
<sequence>MLNDSLERTLAAAQNRLTHRPNVDYYLYAIRPSDSFYSVMTSLLYARTALPEGEARQQVSDMLVAERPFNVWAARDFVSPSQIYKARRLYLENGRVVLGTVISNPQYLYSRPEVSLHPMPIRNRTAEAAYIGEQTHQINFILLGMDHMGCGAPQPRRKVARGDACISAKKLTFRALYAQFVSKLMVLDVLSDPKIGRAETRPGNHAS</sequence>
<dbReference type="SUPFAM" id="SSF56399">
    <property type="entry name" value="ADP-ribosylation"/>
    <property type="match status" value="1"/>
</dbReference>
<protein>
    <submittedName>
        <fullName evidence="1">Uncharacterized protein</fullName>
    </submittedName>
</protein>
<dbReference type="Proteomes" id="UP001163831">
    <property type="component" value="Chromosome"/>
</dbReference>
<reference evidence="1" key="1">
    <citation type="submission" date="2022-10" db="EMBL/GenBank/DDBJ databases">
        <title>Candidatus Kirkpatrella diaphorinas gen. nov., sp. nov., an uncultured endosymbiont identified in a population of Diaphorina citri from Hawaii.</title>
        <authorList>
            <person name="Henry E.M."/>
            <person name="Carlson C.R."/>
            <person name="Kuo Y.-W."/>
        </authorList>
    </citation>
    <scope>NUCLEOTIDE SEQUENCE</scope>
    <source>
        <strain evidence="1">CADCRV1</strain>
    </source>
</reference>
<dbReference type="EMBL" id="CP107052">
    <property type="protein sequence ID" value="UYH51964.1"/>
    <property type="molecule type" value="Genomic_DNA"/>
</dbReference>
<evidence type="ECO:0000313" key="2">
    <source>
        <dbReference type="Proteomes" id="UP001163831"/>
    </source>
</evidence>
<evidence type="ECO:0000313" key="1">
    <source>
        <dbReference type="EMBL" id="UYH51964.1"/>
    </source>
</evidence>
<dbReference type="RefSeq" id="WP_319807559.1">
    <property type="nucleotide sequence ID" value="NZ_CP107052.1"/>
</dbReference>
<proteinExistence type="predicted"/>
<name>A0ABY6GKA6_9PROT</name>
<keyword evidence="2" id="KW-1185">Reference proteome</keyword>
<dbReference type="Gene3D" id="3.90.210.10">
    <property type="entry name" value="Heat-Labile Enterotoxin, subunit A"/>
    <property type="match status" value="1"/>
</dbReference>
<accession>A0ABY6GKA6</accession>